<organism evidence="2 3">
    <name type="scientific">Candidatus Brocadia sinica JPN1</name>
    <dbReference type="NCBI Taxonomy" id="1197129"/>
    <lineage>
        <taxon>Bacteria</taxon>
        <taxon>Pseudomonadati</taxon>
        <taxon>Planctomycetota</taxon>
        <taxon>Candidatus Brocadiia</taxon>
        <taxon>Candidatus Brocadiales</taxon>
        <taxon>Candidatus Brocadiaceae</taxon>
        <taxon>Candidatus Brocadia</taxon>
    </lineage>
</organism>
<dbReference type="Gene3D" id="3.90.1570.10">
    <property type="entry name" value="tt1808, chain A"/>
    <property type="match status" value="1"/>
</dbReference>
<dbReference type="Pfam" id="PF05685">
    <property type="entry name" value="Uma2"/>
    <property type="match status" value="1"/>
</dbReference>
<dbReference type="PANTHER" id="PTHR34107">
    <property type="entry name" value="SLL0198 PROTEIN-RELATED"/>
    <property type="match status" value="1"/>
</dbReference>
<name>A0ABQ0JXW0_9BACT</name>
<evidence type="ECO:0000313" key="2">
    <source>
        <dbReference type="EMBL" id="GAN33512.1"/>
    </source>
</evidence>
<dbReference type="Proteomes" id="UP000032309">
    <property type="component" value="Unassembled WGS sequence"/>
</dbReference>
<comment type="caution">
    <text evidence="2">The sequence shown here is derived from an EMBL/GenBank/DDBJ whole genome shotgun (WGS) entry which is preliminary data.</text>
</comment>
<dbReference type="InterPro" id="IPR012296">
    <property type="entry name" value="Nuclease_put_TT1808"/>
</dbReference>
<protein>
    <submittedName>
        <fullName evidence="2">Uncharacterized conserved protein</fullName>
    </submittedName>
</protein>
<feature type="domain" description="Putative restriction endonuclease" evidence="1">
    <location>
        <begin position="14"/>
        <end position="178"/>
    </location>
</feature>
<reference evidence="3" key="1">
    <citation type="journal article" date="2015" name="Genome Announc.">
        <title>Draft Genome Sequence of an Anaerobic Ammonium-Oxidizing Bacterium, "Candidatus Brocadia sinica".</title>
        <authorList>
            <person name="Oshiki M."/>
            <person name="Shinyako-Hata K."/>
            <person name="Satoh H."/>
            <person name="Okabe S."/>
        </authorList>
    </citation>
    <scope>NUCLEOTIDE SEQUENCE [LARGE SCALE GENOMIC DNA]</scope>
    <source>
        <strain evidence="3">JPN1</strain>
    </source>
</reference>
<proteinExistence type="predicted"/>
<dbReference type="EMBL" id="BAFN01000001">
    <property type="protein sequence ID" value="GAN33512.1"/>
    <property type="molecule type" value="Genomic_DNA"/>
</dbReference>
<dbReference type="RefSeq" id="WP_052563549.1">
    <property type="nucleotide sequence ID" value="NZ_BAFN01000001.1"/>
</dbReference>
<keyword evidence="3" id="KW-1185">Reference proteome</keyword>
<dbReference type="PANTHER" id="PTHR34107:SF1">
    <property type="entry name" value="SLL0198 PROTEIN"/>
    <property type="match status" value="1"/>
</dbReference>
<gene>
    <name evidence="2" type="ORF">BROSI_A2037</name>
</gene>
<accession>A0ABQ0JXW0</accession>
<evidence type="ECO:0000259" key="1">
    <source>
        <dbReference type="Pfam" id="PF05685"/>
    </source>
</evidence>
<dbReference type="SUPFAM" id="SSF52980">
    <property type="entry name" value="Restriction endonuclease-like"/>
    <property type="match status" value="1"/>
</dbReference>
<sequence>MDTTTTKKTWTEKELMSLPKEGYKYEMIQGELVMGPAGIEHEEIGAHLLTALRKFVSERKLGIVCGSSAGYWMKSGNLRSPDVSFIRKERLQGCKRPPKGFFKGSPDIAIEILSPTDTIESLHGKIVEYFENDTNLAWVVNSEEQTVLVYRSPQPRKLLTKNDLLDGEEVLKGFTFPIAELFAEI</sequence>
<dbReference type="InterPro" id="IPR011335">
    <property type="entry name" value="Restrct_endonuc-II-like"/>
</dbReference>
<dbReference type="InterPro" id="IPR008538">
    <property type="entry name" value="Uma2"/>
</dbReference>
<evidence type="ECO:0000313" key="3">
    <source>
        <dbReference type="Proteomes" id="UP000032309"/>
    </source>
</evidence>
<dbReference type="CDD" id="cd06260">
    <property type="entry name" value="DUF820-like"/>
    <property type="match status" value="1"/>
</dbReference>